<reference evidence="8 10" key="1">
    <citation type="journal article" date="2018" name="Front. Microbiol.">
        <title>Genome-Based Analysis Reveals the Taxonomy and Diversity of the Family Idiomarinaceae.</title>
        <authorList>
            <person name="Liu Y."/>
            <person name="Lai Q."/>
            <person name="Shao Z."/>
        </authorList>
    </citation>
    <scope>NUCLEOTIDE SEQUENCE [LARGE SCALE GENOMIC DNA]</scope>
    <source>
        <strain evidence="8 10">CF12-14</strain>
    </source>
</reference>
<reference evidence="7 9" key="2">
    <citation type="submission" date="2018-06" db="EMBL/GenBank/DDBJ databases">
        <title>Genomic Encyclopedia of Type Strains, Phase III (KMG-III): the genomes of soil and plant-associated and newly described type strains.</title>
        <authorList>
            <person name="Whitman W."/>
        </authorList>
    </citation>
    <scope>NUCLEOTIDE SEQUENCE [LARGE SCALE GENOMIC DNA]</scope>
    <source>
        <strain evidence="7 9">CGMCC 1.15366</strain>
    </source>
</reference>
<dbReference type="EMBL" id="QLMD01000004">
    <property type="protein sequence ID" value="RAJ98930.1"/>
    <property type="molecule type" value="Genomic_DNA"/>
</dbReference>
<name>A0A327WYV1_9GAMM</name>
<proteinExistence type="inferred from homology"/>
<dbReference type="Proteomes" id="UP000249203">
    <property type="component" value="Unassembled WGS sequence"/>
</dbReference>
<evidence type="ECO:0000256" key="1">
    <source>
        <dbReference type="ARBA" id="ARBA00004442"/>
    </source>
</evidence>
<dbReference type="PANTHER" id="PTHR38776:SF1">
    <property type="entry name" value="MLTA-INTERACTING PROTEIN-RELATED"/>
    <property type="match status" value="1"/>
</dbReference>
<dbReference type="InterPro" id="IPR010583">
    <property type="entry name" value="MipA"/>
</dbReference>
<evidence type="ECO:0000256" key="6">
    <source>
        <dbReference type="SAM" id="SignalP"/>
    </source>
</evidence>
<dbReference type="PANTHER" id="PTHR38776">
    <property type="entry name" value="MLTA-INTERACTING PROTEIN-RELATED"/>
    <property type="match status" value="1"/>
</dbReference>
<keyword evidence="5" id="KW-0998">Cell outer membrane</keyword>
<dbReference type="Pfam" id="PF06629">
    <property type="entry name" value="MipA"/>
    <property type="match status" value="1"/>
</dbReference>
<evidence type="ECO:0000256" key="3">
    <source>
        <dbReference type="ARBA" id="ARBA00022729"/>
    </source>
</evidence>
<keyword evidence="3 6" id="KW-0732">Signal</keyword>
<comment type="similarity">
    <text evidence="2">Belongs to the MipA/OmpV family.</text>
</comment>
<gene>
    <name evidence="7" type="ORF">B0I24_104133</name>
    <name evidence="8" type="ORF">CWE07_06235</name>
</gene>
<protein>
    <submittedName>
        <fullName evidence="7">Outer membrane protein</fullName>
    </submittedName>
</protein>
<dbReference type="Proteomes" id="UP000287865">
    <property type="component" value="Unassembled WGS sequence"/>
</dbReference>
<dbReference type="OrthoDB" id="5295915at2"/>
<evidence type="ECO:0000256" key="4">
    <source>
        <dbReference type="ARBA" id="ARBA00023136"/>
    </source>
</evidence>
<evidence type="ECO:0000313" key="7">
    <source>
        <dbReference type="EMBL" id="RAJ98930.1"/>
    </source>
</evidence>
<feature type="chain" id="PRO_5016430710" evidence="6">
    <location>
        <begin position="29"/>
        <end position="261"/>
    </location>
</feature>
<keyword evidence="10" id="KW-1185">Reference proteome</keyword>
<dbReference type="AlphaFoldDB" id="A0A327WYV1"/>
<comment type="subcellular location">
    <subcellularLocation>
        <location evidence="1">Cell outer membrane</location>
    </subcellularLocation>
</comment>
<sequence>MTYSGIKTLTQRLVCIGGLSLFATTAHAEWSLGVAGISSDGSFRGIDRDTFAVPLIGYEGERVYFRGLEAGYRLNPQPRNTPPAQRSPHEWAIVVTAAPFRFRPSDSDDAQMQLLDSRSFSAELAIDYKYRTPFGVADLRAGQDIRGNGHRLSGSYAYPISTDFRRWQVSPAVGVTYISSGYTDYYYGVSAQESILSGLPEYSSQDAFNPFARVSGYYRFNESWSMFGAFTGSRLSSKIANSPMAEGRYINSVILAVSYTF</sequence>
<dbReference type="EMBL" id="PIPK01000004">
    <property type="protein sequence ID" value="RUO25073.1"/>
    <property type="molecule type" value="Genomic_DNA"/>
</dbReference>
<accession>A0A327WYV1</accession>
<evidence type="ECO:0000313" key="9">
    <source>
        <dbReference type="Proteomes" id="UP000249203"/>
    </source>
</evidence>
<evidence type="ECO:0000313" key="8">
    <source>
        <dbReference type="EMBL" id="RUO25073.1"/>
    </source>
</evidence>
<feature type="signal peptide" evidence="6">
    <location>
        <begin position="1"/>
        <end position="28"/>
    </location>
</feature>
<evidence type="ECO:0000256" key="2">
    <source>
        <dbReference type="ARBA" id="ARBA00005722"/>
    </source>
</evidence>
<evidence type="ECO:0000313" key="10">
    <source>
        <dbReference type="Proteomes" id="UP000287865"/>
    </source>
</evidence>
<keyword evidence="4" id="KW-0472">Membrane</keyword>
<evidence type="ECO:0000256" key="5">
    <source>
        <dbReference type="ARBA" id="ARBA00023237"/>
    </source>
</evidence>
<dbReference type="RefSeq" id="WP_111569019.1">
    <property type="nucleotide sequence ID" value="NZ_PIPK01000004.1"/>
</dbReference>
<comment type="caution">
    <text evidence="7">The sequence shown here is derived from an EMBL/GenBank/DDBJ whole genome shotgun (WGS) entry which is preliminary data.</text>
</comment>
<dbReference type="GO" id="GO:0009279">
    <property type="term" value="C:cell outer membrane"/>
    <property type="evidence" value="ECO:0007669"/>
    <property type="project" value="UniProtKB-SubCell"/>
</dbReference>
<organism evidence="7 9">
    <name type="scientific">Aliidiomarina maris</name>
    <dbReference type="NCBI Taxonomy" id="531312"/>
    <lineage>
        <taxon>Bacteria</taxon>
        <taxon>Pseudomonadati</taxon>
        <taxon>Pseudomonadota</taxon>
        <taxon>Gammaproteobacteria</taxon>
        <taxon>Alteromonadales</taxon>
        <taxon>Idiomarinaceae</taxon>
        <taxon>Aliidiomarina</taxon>
    </lineage>
</organism>